<keyword evidence="1" id="KW-0472">Membrane</keyword>
<comment type="caution">
    <text evidence="3">The sequence shown here is derived from an EMBL/GenBank/DDBJ whole genome shotgun (WGS) entry which is preliminary data.</text>
</comment>
<feature type="transmembrane region" description="Helical" evidence="1">
    <location>
        <begin position="25"/>
        <end position="47"/>
    </location>
</feature>
<dbReference type="AlphaFoldDB" id="A0A1F6MVT6"/>
<dbReference type="STRING" id="1798692.A3G00_04595"/>
<name>A0A1F6MVT6_9BACT</name>
<protein>
    <recommendedName>
        <fullName evidence="2">DUF8128 domain-containing protein</fullName>
    </recommendedName>
</protein>
<dbReference type="Pfam" id="PF26449">
    <property type="entry name" value="DUF8128"/>
    <property type="match status" value="1"/>
</dbReference>
<evidence type="ECO:0000313" key="4">
    <source>
        <dbReference type="Proteomes" id="UP000178347"/>
    </source>
</evidence>
<keyword evidence="1" id="KW-0812">Transmembrane</keyword>
<dbReference type="InterPro" id="IPR058441">
    <property type="entry name" value="DUF8128"/>
</dbReference>
<dbReference type="EMBL" id="MFQN01000002">
    <property type="protein sequence ID" value="OGH75779.1"/>
    <property type="molecule type" value="Genomic_DNA"/>
</dbReference>
<sequence length="477" mass="54072">MDFGIYTLDPAAIFDFFSSRGSGEIILNLFAVGGWIVFVFLLTYAGLHLYQEYRQSKFTHNWKWALLAVDIPALNIQTPKAVEQLFAHIAGAFDKPNVGEKFHGGYKQRYFSFEIISIEGYIQFLIWTEETFRDLVEAAVYAQYPDAEITEVEDYTKIAPNHFPDEEYDIWAADFALTQGNGLPIRTYRDFEHSISKDTVLKDPMGTFLESFSRIGPGEQMWFQIILEPISNSWKEHVIEEIKEMIGDTGGHHGGNKFVDQIVSSPMTLLEKLGDEIFSREASAPHEEAKKDEPNKIRYLTPGQSTIVEAMEEKITKVGFKTKMRGIYLARKEVFQPTRGINALLGAINQFNIPSANSIAPALTTKTSYFMKERTAMYRKNLLMKAYKKRKAKAGAHQFILNIEELATIWHFPMSHVKTPLVQKAGTKRAEPPSGLPVETINNSVISSLPEVSHEEKAEKKIYRTDSGDVFLGDELG</sequence>
<dbReference type="Proteomes" id="UP000178347">
    <property type="component" value="Unassembled WGS sequence"/>
</dbReference>
<evidence type="ECO:0000256" key="1">
    <source>
        <dbReference type="SAM" id="Phobius"/>
    </source>
</evidence>
<gene>
    <name evidence="3" type="ORF">A3G00_04595</name>
</gene>
<accession>A0A1F6MVT6</accession>
<proteinExistence type="predicted"/>
<evidence type="ECO:0000313" key="3">
    <source>
        <dbReference type="EMBL" id="OGH75779.1"/>
    </source>
</evidence>
<organism evidence="3 4">
    <name type="scientific">Candidatus Magasanikbacteria bacterium RIFCSPLOWO2_12_FULL_43_12</name>
    <dbReference type="NCBI Taxonomy" id="1798692"/>
    <lineage>
        <taxon>Bacteria</taxon>
        <taxon>Candidatus Magasanikiibacteriota</taxon>
    </lineage>
</organism>
<keyword evidence="1" id="KW-1133">Transmembrane helix</keyword>
<feature type="domain" description="DUF8128" evidence="2">
    <location>
        <begin position="110"/>
        <end position="423"/>
    </location>
</feature>
<reference evidence="3 4" key="1">
    <citation type="journal article" date="2016" name="Nat. Commun.">
        <title>Thousands of microbial genomes shed light on interconnected biogeochemical processes in an aquifer system.</title>
        <authorList>
            <person name="Anantharaman K."/>
            <person name="Brown C.T."/>
            <person name="Hug L.A."/>
            <person name="Sharon I."/>
            <person name="Castelle C.J."/>
            <person name="Probst A.J."/>
            <person name="Thomas B.C."/>
            <person name="Singh A."/>
            <person name="Wilkins M.J."/>
            <person name="Karaoz U."/>
            <person name="Brodie E.L."/>
            <person name="Williams K.H."/>
            <person name="Hubbard S.S."/>
            <person name="Banfield J.F."/>
        </authorList>
    </citation>
    <scope>NUCLEOTIDE SEQUENCE [LARGE SCALE GENOMIC DNA]</scope>
</reference>
<evidence type="ECO:0000259" key="2">
    <source>
        <dbReference type="Pfam" id="PF26449"/>
    </source>
</evidence>